<dbReference type="GO" id="GO:0000398">
    <property type="term" value="P:mRNA splicing, via spliceosome"/>
    <property type="evidence" value="ECO:0007669"/>
    <property type="project" value="TreeGrafter"/>
</dbReference>
<name>L1I992_GUITC</name>
<dbReference type="Proteomes" id="UP000011087">
    <property type="component" value="Unassembled WGS sequence"/>
</dbReference>
<feature type="repeat" description="WD" evidence="3">
    <location>
        <begin position="179"/>
        <end position="212"/>
    </location>
</feature>
<dbReference type="PROSITE" id="PS00678">
    <property type="entry name" value="WD_REPEATS_1"/>
    <property type="match status" value="4"/>
</dbReference>
<evidence type="ECO:0000256" key="3">
    <source>
        <dbReference type="PROSITE-ProRule" id="PRU00221"/>
    </source>
</evidence>
<dbReference type="SMART" id="SM00500">
    <property type="entry name" value="SFM"/>
    <property type="match status" value="1"/>
</dbReference>
<dbReference type="GO" id="GO:0017070">
    <property type="term" value="F:U6 snRNA binding"/>
    <property type="evidence" value="ECO:0007669"/>
    <property type="project" value="TreeGrafter"/>
</dbReference>
<organism evidence="6">
    <name type="scientific">Guillardia theta (strain CCMP2712)</name>
    <name type="common">Cryptophyte</name>
    <dbReference type="NCBI Taxonomy" id="905079"/>
    <lineage>
        <taxon>Eukaryota</taxon>
        <taxon>Cryptophyceae</taxon>
        <taxon>Pyrenomonadales</taxon>
        <taxon>Geminigeraceae</taxon>
        <taxon>Guillardia</taxon>
    </lineage>
</organism>
<dbReference type="PaxDb" id="55529-EKX32677"/>
<dbReference type="SUPFAM" id="SSF158230">
    <property type="entry name" value="PRP4-like"/>
    <property type="match status" value="1"/>
</dbReference>
<dbReference type="InterPro" id="IPR020472">
    <property type="entry name" value="WD40_PAC1"/>
</dbReference>
<dbReference type="KEGG" id="gtt:GUITHDRAFT_166652"/>
<dbReference type="OrthoDB" id="540662at2759"/>
<dbReference type="GeneID" id="17289394"/>
<dbReference type="InterPro" id="IPR001680">
    <property type="entry name" value="WD40_rpt"/>
</dbReference>
<dbReference type="PRINTS" id="PR00320">
    <property type="entry name" value="GPROTEINBRPT"/>
</dbReference>
<dbReference type="RefSeq" id="XP_005819657.1">
    <property type="nucleotide sequence ID" value="XM_005819600.1"/>
</dbReference>
<dbReference type="SMART" id="SM00320">
    <property type="entry name" value="WD40"/>
    <property type="match status" value="7"/>
</dbReference>
<feature type="repeat" description="WD" evidence="3">
    <location>
        <begin position="445"/>
        <end position="479"/>
    </location>
</feature>
<dbReference type="GO" id="GO:0046540">
    <property type="term" value="C:U4/U6 x U5 tri-snRNP complex"/>
    <property type="evidence" value="ECO:0007669"/>
    <property type="project" value="TreeGrafter"/>
</dbReference>
<feature type="repeat" description="WD" evidence="3">
    <location>
        <begin position="319"/>
        <end position="360"/>
    </location>
</feature>
<feature type="domain" description="Pre-mRNA processing factor 4 (PRP4)-like" evidence="5">
    <location>
        <begin position="10"/>
        <end position="60"/>
    </location>
</feature>
<keyword evidence="1 3" id="KW-0853">WD repeat</keyword>
<dbReference type="STRING" id="905079.L1I992"/>
<protein>
    <recommendedName>
        <fullName evidence="5">Pre-mRNA processing factor 4 (PRP4)-like domain-containing protein</fullName>
    </recommendedName>
</protein>
<dbReference type="Gene3D" id="2.130.10.10">
    <property type="entry name" value="YVTN repeat-like/Quinoprotein amine dehydrogenase"/>
    <property type="match status" value="3"/>
</dbReference>
<dbReference type="FunFam" id="2.130.10.10:FF:001211">
    <property type="entry name" value="CBN-PRP-4 protein"/>
    <property type="match status" value="1"/>
</dbReference>
<dbReference type="PROSITE" id="PS50082">
    <property type="entry name" value="WD_REPEATS_2"/>
    <property type="match status" value="6"/>
</dbReference>
<reference evidence="6 8" key="1">
    <citation type="journal article" date="2012" name="Nature">
        <title>Algal genomes reveal evolutionary mosaicism and the fate of nucleomorphs.</title>
        <authorList>
            <consortium name="DOE Joint Genome Institute"/>
            <person name="Curtis B.A."/>
            <person name="Tanifuji G."/>
            <person name="Burki F."/>
            <person name="Gruber A."/>
            <person name="Irimia M."/>
            <person name="Maruyama S."/>
            <person name="Arias M.C."/>
            <person name="Ball S.G."/>
            <person name="Gile G.H."/>
            <person name="Hirakawa Y."/>
            <person name="Hopkins J.F."/>
            <person name="Kuo A."/>
            <person name="Rensing S.A."/>
            <person name="Schmutz J."/>
            <person name="Symeonidi A."/>
            <person name="Elias M."/>
            <person name="Eveleigh R.J."/>
            <person name="Herman E.K."/>
            <person name="Klute M.J."/>
            <person name="Nakayama T."/>
            <person name="Obornik M."/>
            <person name="Reyes-Prieto A."/>
            <person name="Armbrust E.V."/>
            <person name="Aves S.J."/>
            <person name="Beiko R.G."/>
            <person name="Coutinho P."/>
            <person name="Dacks J.B."/>
            <person name="Durnford D.G."/>
            <person name="Fast N.M."/>
            <person name="Green B.R."/>
            <person name="Grisdale C.J."/>
            <person name="Hempel F."/>
            <person name="Henrissat B."/>
            <person name="Hoppner M.P."/>
            <person name="Ishida K."/>
            <person name="Kim E."/>
            <person name="Koreny L."/>
            <person name="Kroth P.G."/>
            <person name="Liu Y."/>
            <person name="Malik S.B."/>
            <person name="Maier U.G."/>
            <person name="McRose D."/>
            <person name="Mock T."/>
            <person name="Neilson J.A."/>
            <person name="Onodera N.T."/>
            <person name="Poole A.M."/>
            <person name="Pritham E.J."/>
            <person name="Richards T.A."/>
            <person name="Rocap G."/>
            <person name="Roy S.W."/>
            <person name="Sarai C."/>
            <person name="Schaack S."/>
            <person name="Shirato S."/>
            <person name="Slamovits C.H."/>
            <person name="Spencer D.F."/>
            <person name="Suzuki S."/>
            <person name="Worden A.Z."/>
            <person name="Zauner S."/>
            <person name="Barry K."/>
            <person name="Bell C."/>
            <person name="Bharti A.K."/>
            <person name="Crow J.A."/>
            <person name="Grimwood J."/>
            <person name="Kramer R."/>
            <person name="Lindquist E."/>
            <person name="Lucas S."/>
            <person name="Salamov A."/>
            <person name="McFadden G.I."/>
            <person name="Lane C.E."/>
            <person name="Keeling P.J."/>
            <person name="Gray M.W."/>
            <person name="Grigoriev I.V."/>
            <person name="Archibald J.M."/>
        </authorList>
    </citation>
    <scope>NUCLEOTIDE SEQUENCE</scope>
    <source>
        <strain evidence="6 8">CCMP2712</strain>
    </source>
</reference>
<feature type="repeat" description="WD" evidence="3">
    <location>
        <begin position="403"/>
        <end position="444"/>
    </location>
</feature>
<evidence type="ECO:0000256" key="4">
    <source>
        <dbReference type="SAM" id="Coils"/>
    </source>
</evidence>
<reference evidence="8" key="2">
    <citation type="submission" date="2012-11" db="EMBL/GenBank/DDBJ databases">
        <authorList>
            <person name="Kuo A."/>
            <person name="Curtis B.A."/>
            <person name="Tanifuji G."/>
            <person name="Burki F."/>
            <person name="Gruber A."/>
            <person name="Irimia M."/>
            <person name="Maruyama S."/>
            <person name="Arias M.C."/>
            <person name="Ball S.G."/>
            <person name="Gile G.H."/>
            <person name="Hirakawa Y."/>
            <person name="Hopkins J.F."/>
            <person name="Rensing S.A."/>
            <person name="Schmutz J."/>
            <person name="Symeonidi A."/>
            <person name="Elias M."/>
            <person name="Eveleigh R.J."/>
            <person name="Herman E.K."/>
            <person name="Klute M.J."/>
            <person name="Nakayama T."/>
            <person name="Obornik M."/>
            <person name="Reyes-Prieto A."/>
            <person name="Armbrust E.V."/>
            <person name="Aves S.J."/>
            <person name="Beiko R.G."/>
            <person name="Coutinho P."/>
            <person name="Dacks J.B."/>
            <person name="Durnford D.G."/>
            <person name="Fast N.M."/>
            <person name="Green B.R."/>
            <person name="Grisdale C."/>
            <person name="Hempe F."/>
            <person name="Henrissat B."/>
            <person name="Hoppner M.P."/>
            <person name="Ishida K.-I."/>
            <person name="Kim E."/>
            <person name="Koreny L."/>
            <person name="Kroth P.G."/>
            <person name="Liu Y."/>
            <person name="Malik S.-B."/>
            <person name="Maier U.G."/>
            <person name="McRose D."/>
            <person name="Mock T."/>
            <person name="Neilson J.A."/>
            <person name="Onodera N.T."/>
            <person name="Poole A.M."/>
            <person name="Pritham E.J."/>
            <person name="Richards T.A."/>
            <person name="Rocap G."/>
            <person name="Roy S.W."/>
            <person name="Sarai C."/>
            <person name="Schaack S."/>
            <person name="Shirato S."/>
            <person name="Slamovits C.H."/>
            <person name="Spencer D.F."/>
            <person name="Suzuki S."/>
            <person name="Worden A.Z."/>
            <person name="Zauner S."/>
            <person name="Barry K."/>
            <person name="Bell C."/>
            <person name="Bharti A.K."/>
            <person name="Crow J.A."/>
            <person name="Grimwood J."/>
            <person name="Kramer R."/>
            <person name="Lindquist E."/>
            <person name="Lucas S."/>
            <person name="Salamov A."/>
            <person name="McFadden G.I."/>
            <person name="Lane C.E."/>
            <person name="Keeling P.J."/>
            <person name="Gray M.W."/>
            <person name="Grigoriev I.V."/>
            <person name="Archibald J.M."/>
        </authorList>
    </citation>
    <scope>NUCLEOTIDE SEQUENCE</scope>
    <source>
        <strain evidence="8">CCMP2712</strain>
    </source>
</reference>
<dbReference type="InterPro" id="IPR014906">
    <property type="entry name" value="PRP4-like"/>
</dbReference>
<keyword evidence="2" id="KW-0677">Repeat</keyword>
<dbReference type="PANTHER" id="PTHR19846:SF0">
    <property type="entry name" value="PRE-MRNA PROCESSING FACTOR 4"/>
    <property type="match status" value="1"/>
</dbReference>
<dbReference type="CDD" id="cd00200">
    <property type="entry name" value="WD40"/>
    <property type="match status" value="1"/>
</dbReference>
<evidence type="ECO:0000313" key="7">
    <source>
        <dbReference type="EnsemblProtists" id="EKX32677"/>
    </source>
</evidence>
<evidence type="ECO:0000256" key="2">
    <source>
        <dbReference type="ARBA" id="ARBA00022737"/>
    </source>
</evidence>
<dbReference type="InterPro" id="IPR036322">
    <property type="entry name" value="WD40_repeat_dom_sf"/>
</dbReference>
<keyword evidence="4" id="KW-0175">Coiled coil</keyword>
<evidence type="ECO:0000259" key="5">
    <source>
        <dbReference type="SMART" id="SM00500"/>
    </source>
</evidence>
<dbReference type="Gene3D" id="4.10.280.110">
    <property type="entry name" value="Pre-mRNA processing factor 4 domain"/>
    <property type="match status" value="1"/>
</dbReference>
<dbReference type="PANTHER" id="PTHR19846">
    <property type="entry name" value="WD40 REPEAT PROTEIN"/>
    <property type="match status" value="1"/>
</dbReference>
<dbReference type="InterPro" id="IPR015943">
    <property type="entry name" value="WD40/YVTN_repeat-like_dom_sf"/>
</dbReference>
<dbReference type="GO" id="GO:0030621">
    <property type="term" value="F:U4 snRNA binding"/>
    <property type="evidence" value="ECO:0007669"/>
    <property type="project" value="TreeGrafter"/>
</dbReference>
<dbReference type="PROSITE" id="PS50294">
    <property type="entry name" value="WD_REPEATS_REGION"/>
    <property type="match status" value="5"/>
</dbReference>
<feature type="repeat" description="WD" evidence="3">
    <location>
        <begin position="361"/>
        <end position="402"/>
    </location>
</feature>
<reference evidence="7" key="3">
    <citation type="submission" date="2016-03" db="UniProtKB">
        <authorList>
            <consortium name="EnsemblProtists"/>
        </authorList>
    </citation>
    <scope>IDENTIFICATION</scope>
</reference>
<dbReference type="SUPFAM" id="SSF50978">
    <property type="entry name" value="WD40 repeat-like"/>
    <property type="match status" value="1"/>
</dbReference>
<gene>
    <name evidence="6" type="ORF">GUITHDRAFT_166652</name>
</gene>
<keyword evidence="8" id="KW-1185">Reference proteome</keyword>
<dbReference type="FunFam" id="2.130.10.10:FF:000443">
    <property type="entry name" value="U4/U6 small nuclear ribonucleoprotein Prp4"/>
    <property type="match status" value="1"/>
</dbReference>
<dbReference type="EMBL" id="JH993177">
    <property type="protein sequence ID" value="EKX32677.1"/>
    <property type="molecule type" value="Genomic_DNA"/>
</dbReference>
<evidence type="ECO:0000313" key="8">
    <source>
        <dbReference type="Proteomes" id="UP000011087"/>
    </source>
</evidence>
<dbReference type="AlphaFoldDB" id="L1I992"/>
<dbReference type="InterPro" id="IPR036285">
    <property type="entry name" value="PRP4-like_sf"/>
</dbReference>
<dbReference type="Pfam" id="PF08799">
    <property type="entry name" value="PRP4"/>
    <property type="match status" value="1"/>
</dbReference>
<dbReference type="InterPro" id="IPR019775">
    <property type="entry name" value="WD40_repeat_CS"/>
</dbReference>
<dbReference type="OMA" id="LNEPICY"/>
<proteinExistence type="predicted"/>
<dbReference type="Pfam" id="PF00400">
    <property type="entry name" value="WD40"/>
    <property type="match status" value="6"/>
</dbReference>
<dbReference type="eggNOG" id="KOG0272">
    <property type="taxonomic scope" value="Eukaryota"/>
</dbReference>
<evidence type="ECO:0000313" key="6">
    <source>
        <dbReference type="EMBL" id="EKX32677.1"/>
    </source>
</evidence>
<dbReference type="HOGENOM" id="CLU_000288_57_20_1"/>
<accession>L1I992</accession>
<sequence>MRARTVAAPTNDHDVKMQLRKFREPICLFGEGPAERRDRLKIILARKEVEEGISANDIVSGAREDDDRDFRDGQVKETFYTEGPDELKTARLWIAEYSLPRAKSRTMIAKRKQAELETYIAKKEAKLKEYETAIKEGREIPEEDIEDTRMDEDNETEQEHNRFMDKAGKYRNLDLSSSQIGDARPISGCSFSPDGQFLATSSWSGVAKIWSMPSCDLKFTLYGHAERLTDAKFHPQFDSAAVGNTEGKGKVVAAATSSADLKVKLWSNDSFRDIGTLEGHAGRVCRIGFHPSGRYLGTTSFDKTWRMWDLETQQELLCQEGHSRALYNLAFQVDGALVASAGLDAICRVWDLRTGRSIMTLQGHVKQILGLDFNPDGVKIATGSDDNTIKLWDLRKRKAYYTMPAHPNLVSAVKYSSCGDFLISSSYDRTCKIWNLRNFTAIKTLSGHDEKVMCVDFAPAGDLVVSASYDRTFKVWSTE</sequence>
<feature type="coiled-coil region" evidence="4">
    <location>
        <begin position="109"/>
        <end position="140"/>
    </location>
</feature>
<feature type="repeat" description="WD" evidence="3">
    <location>
        <begin position="277"/>
        <end position="318"/>
    </location>
</feature>
<dbReference type="EnsemblProtists" id="EKX32677">
    <property type="protein sequence ID" value="EKX32677"/>
    <property type="gene ID" value="GUITHDRAFT_166652"/>
</dbReference>
<feature type="non-terminal residue" evidence="6">
    <location>
        <position position="479"/>
    </location>
</feature>
<evidence type="ECO:0000256" key="1">
    <source>
        <dbReference type="ARBA" id="ARBA00022574"/>
    </source>
</evidence>